<evidence type="ECO:0000313" key="2">
    <source>
        <dbReference type="EMBL" id="NVN40104.1"/>
    </source>
</evidence>
<reference evidence="2 3" key="1">
    <citation type="submission" date="2020-06" db="EMBL/GenBank/DDBJ databases">
        <title>Description of novel acetic acid bacteria.</title>
        <authorList>
            <person name="Sombolestani A."/>
        </authorList>
    </citation>
    <scope>NUCLEOTIDE SEQUENCE [LARGE SCALE GENOMIC DNA]</scope>
    <source>
        <strain evidence="2 3">LMG 27010</strain>
    </source>
</reference>
<dbReference type="RefSeq" id="WP_176613076.1">
    <property type="nucleotide sequence ID" value="NZ_JABXXR010000027.1"/>
</dbReference>
<dbReference type="AlphaFoldDB" id="A0A850P826"/>
<dbReference type="Proteomes" id="UP000585665">
    <property type="component" value="Unassembled WGS sequence"/>
</dbReference>
<keyword evidence="1" id="KW-1133">Transmembrane helix</keyword>
<dbReference type="EMBL" id="JABXXR010000027">
    <property type="protein sequence ID" value="NVN40104.1"/>
    <property type="molecule type" value="Genomic_DNA"/>
</dbReference>
<feature type="transmembrane region" description="Helical" evidence="1">
    <location>
        <begin position="59"/>
        <end position="82"/>
    </location>
</feature>
<sequence length="160" mass="18256">MSSPDTIASTRRDLNFRWWHGFSVGLCVVLEPSFSLLGALLILPYIIARVFEKPDEAEYSRVIAAYIGVAAIYPCLAVWSGANAWESCVRILMDPKTLLIDWVAAGCGWFIFEASLITLRIFHTRRQDHITRGLENRREHLIREWGLTTPHMSVHVDTKD</sequence>
<comment type="caution">
    <text evidence="2">The sequence shown here is derived from an EMBL/GenBank/DDBJ whole genome shotgun (WGS) entry which is preliminary data.</text>
</comment>
<proteinExistence type="predicted"/>
<feature type="transmembrane region" description="Helical" evidence="1">
    <location>
        <begin position="20"/>
        <end position="47"/>
    </location>
</feature>
<organism evidence="2 3">
    <name type="scientific">Ameyamaea chiangmaiensis</name>
    <dbReference type="NCBI Taxonomy" id="442969"/>
    <lineage>
        <taxon>Bacteria</taxon>
        <taxon>Pseudomonadati</taxon>
        <taxon>Pseudomonadota</taxon>
        <taxon>Alphaproteobacteria</taxon>
        <taxon>Acetobacterales</taxon>
        <taxon>Acetobacteraceae</taxon>
        <taxon>Ameyamaea</taxon>
    </lineage>
</organism>
<accession>A0A850P826</accession>
<evidence type="ECO:0008006" key="4">
    <source>
        <dbReference type="Google" id="ProtNLM"/>
    </source>
</evidence>
<gene>
    <name evidence="2" type="ORF">HUK82_05935</name>
</gene>
<keyword evidence="3" id="KW-1185">Reference proteome</keyword>
<keyword evidence="1" id="KW-0472">Membrane</keyword>
<name>A0A850P826_9PROT</name>
<feature type="transmembrane region" description="Helical" evidence="1">
    <location>
        <begin position="102"/>
        <end position="122"/>
    </location>
</feature>
<protein>
    <recommendedName>
        <fullName evidence="4">Transmembrane protein</fullName>
    </recommendedName>
</protein>
<evidence type="ECO:0000313" key="3">
    <source>
        <dbReference type="Proteomes" id="UP000585665"/>
    </source>
</evidence>
<evidence type="ECO:0000256" key="1">
    <source>
        <dbReference type="SAM" id="Phobius"/>
    </source>
</evidence>
<keyword evidence="1" id="KW-0812">Transmembrane</keyword>